<proteinExistence type="predicted"/>
<dbReference type="GO" id="GO:0003677">
    <property type="term" value="F:DNA binding"/>
    <property type="evidence" value="ECO:0007669"/>
    <property type="project" value="UniProtKB-KW"/>
</dbReference>
<dbReference type="InterPro" id="IPR036390">
    <property type="entry name" value="WH_DNA-bd_sf"/>
</dbReference>
<name>A0A2T8HSP9_9RHOB</name>
<dbReference type="AlphaFoldDB" id="A0A2T8HSP9"/>
<keyword evidence="2" id="KW-0238">DNA-binding</keyword>
<keyword evidence="6" id="KW-1185">Reference proteome</keyword>
<reference evidence="5 6" key="1">
    <citation type="submission" date="2018-04" db="EMBL/GenBank/DDBJ databases">
        <title>Pararhodobacter oceanense sp. nov., isolated from marine intertidal sediment.</title>
        <authorList>
            <person name="Wang X.-L."/>
            <person name="Du Z.-J."/>
        </authorList>
    </citation>
    <scope>NUCLEOTIDE SEQUENCE [LARGE SCALE GENOMIC DNA]</scope>
    <source>
        <strain evidence="5 6">AM505</strain>
    </source>
</reference>
<dbReference type="InterPro" id="IPR036388">
    <property type="entry name" value="WH-like_DNA-bd_sf"/>
</dbReference>
<dbReference type="SMART" id="SM00345">
    <property type="entry name" value="HTH_GNTR"/>
    <property type="match status" value="1"/>
</dbReference>
<dbReference type="Gene3D" id="1.20.120.530">
    <property type="entry name" value="GntR ligand-binding domain-like"/>
    <property type="match status" value="1"/>
</dbReference>
<dbReference type="SMART" id="SM00895">
    <property type="entry name" value="FCD"/>
    <property type="match status" value="1"/>
</dbReference>
<dbReference type="PANTHER" id="PTHR43537">
    <property type="entry name" value="TRANSCRIPTIONAL REGULATOR, GNTR FAMILY"/>
    <property type="match status" value="1"/>
</dbReference>
<evidence type="ECO:0000256" key="3">
    <source>
        <dbReference type="ARBA" id="ARBA00023163"/>
    </source>
</evidence>
<organism evidence="5 6">
    <name type="scientific">Pararhodobacter oceanensis</name>
    <dbReference type="NCBI Taxonomy" id="2172121"/>
    <lineage>
        <taxon>Bacteria</taxon>
        <taxon>Pseudomonadati</taxon>
        <taxon>Pseudomonadota</taxon>
        <taxon>Alphaproteobacteria</taxon>
        <taxon>Rhodobacterales</taxon>
        <taxon>Paracoccaceae</taxon>
        <taxon>Pararhodobacter</taxon>
    </lineage>
</organism>
<dbReference type="EMBL" id="QDKM01000005">
    <property type="protein sequence ID" value="PVH28461.1"/>
    <property type="molecule type" value="Genomic_DNA"/>
</dbReference>
<evidence type="ECO:0000256" key="1">
    <source>
        <dbReference type="ARBA" id="ARBA00023015"/>
    </source>
</evidence>
<evidence type="ECO:0000313" key="6">
    <source>
        <dbReference type="Proteomes" id="UP000245911"/>
    </source>
</evidence>
<dbReference type="Proteomes" id="UP000245911">
    <property type="component" value="Unassembled WGS sequence"/>
</dbReference>
<dbReference type="CDD" id="cd07377">
    <property type="entry name" value="WHTH_GntR"/>
    <property type="match status" value="1"/>
</dbReference>
<accession>A0A2T8HSP9</accession>
<evidence type="ECO:0000259" key="4">
    <source>
        <dbReference type="PROSITE" id="PS50949"/>
    </source>
</evidence>
<dbReference type="InterPro" id="IPR011711">
    <property type="entry name" value="GntR_C"/>
</dbReference>
<gene>
    <name evidence="5" type="ORF">DDE20_12890</name>
</gene>
<dbReference type="GO" id="GO:0003700">
    <property type="term" value="F:DNA-binding transcription factor activity"/>
    <property type="evidence" value="ECO:0007669"/>
    <property type="project" value="InterPro"/>
</dbReference>
<sequence length="230" mass="25666">MRHMTKVAPAVSSTANIISVLEDEILNGTLAPEDRLDEQGLARRFNVSRTPIREALRHLASSGLVDIKPNQGTTVRRLTTSDLIEMFQVFGELCGLGAQLGARRLSSAEIDKLRALNQVCADAAEEDDADKFFRANLEFHDFLDARSKNNYLLSEIHKMSKHLNAYRRFITLQPRRMMRSVEEHNQIIDAIGKGDEEAAHILMRKHVNLLAGSATDVLIALENKHGPSDG</sequence>
<dbReference type="Gene3D" id="1.10.10.10">
    <property type="entry name" value="Winged helix-like DNA-binding domain superfamily/Winged helix DNA-binding domain"/>
    <property type="match status" value="1"/>
</dbReference>
<dbReference type="Pfam" id="PF07729">
    <property type="entry name" value="FCD"/>
    <property type="match status" value="1"/>
</dbReference>
<dbReference type="Pfam" id="PF00392">
    <property type="entry name" value="GntR"/>
    <property type="match status" value="1"/>
</dbReference>
<dbReference type="SUPFAM" id="SSF48008">
    <property type="entry name" value="GntR ligand-binding domain-like"/>
    <property type="match status" value="1"/>
</dbReference>
<comment type="caution">
    <text evidence="5">The sequence shown here is derived from an EMBL/GenBank/DDBJ whole genome shotgun (WGS) entry which is preliminary data.</text>
</comment>
<keyword evidence="3" id="KW-0804">Transcription</keyword>
<protein>
    <submittedName>
        <fullName evidence="5">GntR family transcriptional regulator</fullName>
    </submittedName>
</protein>
<dbReference type="PANTHER" id="PTHR43537:SF49">
    <property type="entry name" value="TRANSCRIPTIONAL REGULATORY PROTEIN"/>
    <property type="match status" value="1"/>
</dbReference>
<dbReference type="OrthoDB" id="7620579at2"/>
<evidence type="ECO:0000256" key="2">
    <source>
        <dbReference type="ARBA" id="ARBA00023125"/>
    </source>
</evidence>
<feature type="domain" description="HTH gntR-type" evidence="4">
    <location>
        <begin position="11"/>
        <end position="78"/>
    </location>
</feature>
<dbReference type="SUPFAM" id="SSF46785">
    <property type="entry name" value="Winged helix' DNA-binding domain"/>
    <property type="match status" value="1"/>
</dbReference>
<dbReference type="PRINTS" id="PR00035">
    <property type="entry name" value="HTHGNTR"/>
</dbReference>
<dbReference type="InterPro" id="IPR000524">
    <property type="entry name" value="Tscrpt_reg_HTH_GntR"/>
</dbReference>
<evidence type="ECO:0000313" key="5">
    <source>
        <dbReference type="EMBL" id="PVH28461.1"/>
    </source>
</evidence>
<dbReference type="PROSITE" id="PS50949">
    <property type="entry name" value="HTH_GNTR"/>
    <property type="match status" value="1"/>
</dbReference>
<keyword evidence="1" id="KW-0805">Transcription regulation</keyword>
<dbReference type="InterPro" id="IPR008920">
    <property type="entry name" value="TF_FadR/GntR_C"/>
</dbReference>